<name>A0A2W5PZT7_RHOSU</name>
<comment type="caution">
    <text evidence="3">The sequence shown here is derived from an EMBL/GenBank/DDBJ whole genome shotgun (WGS) entry which is preliminary data.</text>
</comment>
<feature type="transmembrane region" description="Helical" evidence="2">
    <location>
        <begin position="143"/>
        <end position="163"/>
    </location>
</feature>
<reference evidence="3 4" key="1">
    <citation type="submission" date="2017-08" db="EMBL/GenBank/DDBJ databases">
        <title>Infants hospitalized years apart are colonized by the same room-sourced microbial strains.</title>
        <authorList>
            <person name="Brooks B."/>
            <person name="Olm M.R."/>
            <person name="Firek B.A."/>
            <person name="Baker R."/>
            <person name="Thomas B.C."/>
            <person name="Morowitz M.J."/>
            <person name="Banfield J.F."/>
        </authorList>
    </citation>
    <scope>NUCLEOTIDE SEQUENCE [LARGE SCALE GENOMIC DNA]</scope>
    <source>
        <strain evidence="3">S2_005_002_R2_34</strain>
    </source>
</reference>
<dbReference type="Pfam" id="PF13432">
    <property type="entry name" value="TPR_16"/>
    <property type="match status" value="1"/>
</dbReference>
<evidence type="ECO:0000256" key="2">
    <source>
        <dbReference type="SAM" id="Phobius"/>
    </source>
</evidence>
<dbReference type="Proteomes" id="UP000249185">
    <property type="component" value="Unassembled WGS sequence"/>
</dbReference>
<feature type="region of interest" description="Disordered" evidence="1">
    <location>
        <begin position="1"/>
        <end position="21"/>
    </location>
</feature>
<dbReference type="EMBL" id="QFPW01000004">
    <property type="protein sequence ID" value="PZQ50477.1"/>
    <property type="molecule type" value="Genomic_DNA"/>
</dbReference>
<evidence type="ECO:0008006" key="5">
    <source>
        <dbReference type="Google" id="ProtNLM"/>
    </source>
</evidence>
<dbReference type="InterPro" id="IPR011990">
    <property type="entry name" value="TPR-like_helical_dom_sf"/>
</dbReference>
<dbReference type="SUPFAM" id="SSF48452">
    <property type="entry name" value="TPR-like"/>
    <property type="match status" value="1"/>
</dbReference>
<keyword evidence="2" id="KW-0472">Membrane</keyword>
<evidence type="ECO:0000313" key="3">
    <source>
        <dbReference type="EMBL" id="PZQ50477.1"/>
    </source>
</evidence>
<gene>
    <name evidence="3" type="ORF">DI556_07960</name>
</gene>
<protein>
    <recommendedName>
        <fullName evidence="5">Adenylate cyclase</fullName>
    </recommendedName>
</protein>
<evidence type="ECO:0000256" key="1">
    <source>
        <dbReference type="SAM" id="MobiDB-lite"/>
    </source>
</evidence>
<sequence>MSVAAPNRAGPASAGEAEARRRQLRRILDSSDFDATDRDRRFLAHVVEESLCGRADRIKAYTIALEVFGRDPSFDPQTDPIVRVEAGHLRRALDRYYLSAGRADPIVITIPKGGYAPVFHPRAAGADPAPAPAAAVRRPGRRWLPLVAAPLVLGLGVLLGVGLDRGRALLATEDAGIPRLEIAGFETVAPEGPAAAAAAGLTSELIAEVSRFKDIVVVAGPGEGADHARYRLTGDVALDGGALRVQARLLRLSDGAVIWAQTYPADLAVERPLSAESRVAGEIATAIGQPYGAIFQADAAWRAADATPPDDAYGCTLAYFAFRATIDPASYARARECLEGATRRFPDNATAWGLLAQIHLDGQRWGFGAPTTLDQAVGEARHALMLDPLNVRALQAKMLALYFSGDHDGAIHVGDVARAINPNDTELLGEYGFRLALSGRWDEGCPMLREATDRNPGPLPYYEVGLALCAYIAGDYAEAAHLVRGSRFEAPPIYHVVAAAILAEAGDVEGAHRERDWIAVNAPEYTGRLRATLRERAGRPEDIERFIGSLRKAGIVVPDETPGGG</sequence>
<keyword evidence="2" id="KW-1133">Transmembrane helix</keyword>
<accession>A0A2W5PZT7</accession>
<keyword evidence="2" id="KW-0812">Transmembrane</keyword>
<proteinExistence type="predicted"/>
<dbReference type="AlphaFoldDB" id="A0A2W5PZT7"/>
<organism evidence="3 4">
    <name type="scientific">Rhodovulum sulfidophilum</name>
    <name type="common">Rhodobacter sulfidophilus</name>
    <dbReference type="NCBI Taxonomy" id="35806"/>
    <lineage>
        <taxon>Bacteria</taxon>
        <taxon>Pseudomonadati</taxon>
        <taxon>Pseudomonadota</taxon>
        <taxon>Alphaproteobacteria</taxon>
        <taxon>Rhodobacterales</taxon>
        <taxon>Paracoccaceae</taxon>
        <taxon>Rhodovulum</taxon>
    </lineage>
</organism>
<evidence type="ECO:0000313" key="4">
    <source>
        <dbReference type="Proteomes" id="UP000249185"/>
    </source>
</evidence>
<dbReference type="Gene3D" id="1.25.40.10">
    <property type="entry name" value="Tetratricopeptide repeat domain"/>
    <property type="match status" value="1"/>
</dbReference>